<protein>
    <submittedName>
        <fullName evidence="10">Uncharacterized protein</fullName>
    </submittedName>
</protein>
<evidence type="ECO:0000256" key="6">
    <source>
        <dbReference type="ARBA" id="ARBA00023187"/>
    </source>
</evidence>
<feature type="compositionally biased region" description="Basic and acidic residues" evidence="9">
    <location>
        <begin position="124"/>
        <end position="165"/>
    </location>
</feature>
<keyword evidence="3" id="KW-0507">mRNA processing</keyword>
<evidence type="ECO:0000256" key="5">
    <source>
        <dbReference type="ARBA" id="ARBA00023054"/>
    </source>
</evidence>
<keyword evidence="4" id="KW-0747">Spliceosome</keyword>
<feature type="region of interest" description="Disordered" evidence="9">
    <location>
        <begin position="117"/>
        <end position="273"/>
    </location>
</feature>
<evidence type="ECO:0000313" key="10">
    <source>
        <dbReference type="EMBL" id="EKX74388.1"/>
    </source>
</evidence>
<dbReference type="EMBL" id="ACOU01000002">
    <property type="protein sequence ID" value="EKX74388.1"/>
    <property type="molecule type" value="Genomic_DNA"/>
</dbReference>
<dbReference type="KEGG" id="beq:BEWA_044310"/>
<comment type="caution">
    <text evidence="10">The sequence shown here is derived from an EMBL/GenBank/DDBJ whole genome shotgun (WGS) entry which is preliminary data.</text>
</comment>
<comment type="similarity">
    <text evidence="2">Belongs to the CWC25 family.</text>
</comment>
<feature type="compositionally biased region" description="Basic and acidic residues" evidence="9">
    <location>
        <begin position="177"/>
        <end position="189"/>
    </location>
</feature>
<keyword evidence="5 8" id="KW-0175">Coiled coil</keyword>
<dbReference type="Proteomes" id="UP000031512">
    <property type="component" value="Unassembled WGS sequence"/>
</dbReference>
<gene>
    <name evidence="10" type="ORF">BEWA_044310</name>
</gene>
<reference evidence="10 11" key="1">
    <citation type="journal article" date="2012" name="BMC Genomics">
        <title>Comparative genomic analysis and phylogenetic position of Theileria equi.</title>
        <authorList>
            <person name="Kappmeyer L.S."/>
            <person name="Thiagarajan M."/>
            <person name="Herndon D.R."/>
            <person name="Ramsay J.D."/>
            <person name="Caler E."/>
            <person name="Djikeng A."/>
            <person name="Gillespie J.J."/>
            <person name="Lau A.O."/>
            <person name="Roalson E.H."/>
            <person name="Silva J.C."/>
            <person name="Silva M.G."/>
            <person name="Suarez C.E."/>
            <person name="Ueti M.W."/>
            <person name="Nene V.M."/>
            <person name="Mealey R.H."/>
            <person name="Knowles D.P."/>
            <person name="Brayton K.A."/>
        </authorList>
    </citation>
    <scope>NUCLEOTIDE SEQUENCE [LARGE SCALE GENOMIC DNA]</scope>
    <source>
        <strain evidence="10 11">WA</strain>
    </source>
</reference>
<dbReference type="GO" id="GO:0005684">
    <property type="term" value="C:U2-type spliceosomal complex"/>
    <property type="evidence" value="ECO:0007669"/>
    <property type="project" value="TreeGrafter"/>
</dbReference>
<evidence type="ECO:0000313" key="11">
    <source>
        <dbReference type="Proteomes" id="UP000031512"/>
    </source>
</evidence>
<evidence type="ECO:0000256" key="8">
    <source>
        <dbReference type="SAM" id="Coils"/>
    </source>
</evidence>
<dbReference type="AlphaFoldDB" id="L1LGY5"/>
<evidence type="ECO:0000256" key="1">
    <source>
        <dbReference type="ARBA" id="ARBA00004123"/>
    </source>
</evidence>
<keyword evidence="11" id="KW-1185">Reference proteome</keyword>
<dbReference type="RefSeq" id="XP_004833840.1">
    <property type="nucleotide sequence ID" value="XM_004833783.1"/>
</dbReference>
<feature type="compositionally biased region" description="Basic residues" evidence="9">
    <location>
        <begin position="205"/>
        <end position="218"/>
    </location>
</feature>
<dbReference type="OrthoDB" id="21123at2759"/>
<feature type="compositionally biased region" description="Basic and acidic residues" evidence="9">
    <location>
        <begin position="233"/>
        <end position="256"/>
    </location>
</feature>
<dbReference type="InterPro" id="IPR022209">
    <property type="entry name" value="CWC25"/>
</dbReference>
<dbReference type="InterPro" id="IPR051376">
    <property type="entry name" value="CWC25_splicing_factor"/>
</dbReference>
<dbReference type="STRING" id="1537102.L1LGY5"/>
<dbReference type="GeneID" id="15807836"/>
<dbReference type="Pfam" id="PF12542">
    <property type="entry name" value="CWC25"/>
    <property type="match status" value="1"/>
</dbReference>
<evidence type="ECO:0000256" key="9">
    <source>
        <dbReference type="SAM" id="MobiDB-lite"/>
    </source>
</evidence>
<keyword evidence="7" id="KW-0539">Nucleus</keyword>
<evidence type="ECO:0000256" key="3">
    <source>
        <dbReference type="ARBA" id="ARBA00022664"/>
    </source>
</evidence>
<dbReference type="PANTHER" id="PTHR16196">
    <property type="entry name" value="CELL CYCLE CONTROL PROTEIN CWF25"/>
    <property type="match status" value="1"/>
</dbReference>
<organism evidence="10 11">
    <name type="scientific">Theileria equi strain WA</name>
    <dbReference type="NCBI Taxonomy" id="1537102"/>
    <lineage>
        <taxon>Eukaryota</taxon>
        <taxon>Sar</taxon>
        <taxon>Alveolata</taxon>
        <taxon>Apicomplexa</taxon>
        <taxon>Aconoidasida</taxon>
        <taxon>Piroplasmida</taxon>
        <taxon>Theileriidae</taxon>
        <taxon>Theileria</taxon>
    </lineage>
</organism>
<proteinExistence type="inferred from homology"/>
<comment type="subcellular location">
    <subcellularLocation>
        <location evidence="1">Nucleus</location>
    </subcellularLocation>
</comment>
<evidence type="ECO:0000256" key="2">
    <source>
        <dbReference type="ARBA" id="ARBA00006695"/>
    </source>
</evidence>
<dbReference type="GO" id="GO:0000398">
    <property type="term" value="P:mRNA splicing, via spliceosome"/>
    <property type="evidence" value="ECO:0007669"/>
    <property type="project" value="TreeGrafter"/>
</dbReference>
<evidence type="ECO:0000256" key="4">
    <source>
        <dbReference type="ARBA" id="ARBA00022728"/>
    </source>
</evidence>
<keyword evidence="6" id="KW-0508">mRNA splicing</keyword>
<dbReference type="VEuPathDB" id="PiroplasmaDB:BEWA_044310"/>
<dbReference type="eggNOG" id="ENOG502SWM5">
    <property type="taxonomic scope" value="Eukaryota"/>
</dbReference>
<dbReference type="PANTHER" id="PTHR16196:SF0">
    <property type="entry name" value="PRE-MRNA-SPLICING FACTOR CWC25 HOMOLOG"/>
    <property type="match status" value="1"/>
</dbReference>
<evidence type="ECO:0000256" key="7">
    <source>
        <dbReference type="ARBA" id="ARBA00023242"/>
    </source>
</evidence>
<sequence>MSDLTKEKILKADERQWTSSSRIEAEGLEWLYTDPNAVNKKEKDLEAYLLGRSIPGAKGELQKTSELVTSAPGSLLNDTSSNKTYDETINKFREDPLFIIKKIEMRQKQVMDKYASLANNYNKKRQDDKDVKYKETSRESDSPYDERHRDKYSRNDRHDSRDKHLGRERKHRYHHRDKYEDSDSYEQRSRYVSSRNRRSVDRHRSISKGRYHKRRNRSHSSSISRDNMPNNRICKEKSYETKKYRSRSRSMDKNTDVQKSQRGPNRPKREDPLKYAFGVTDDILPPKEIIETGIERENEMKRRQEIKSKLAKQERDEAAKLEEMKAEGTERIKEKLQNIAKMELIERAIEKRESELKSSYIAKVQKQAYDSFDMAERIRRKASKQIDPFNDAI</sequence>
<feature type="coiled-coil region" evidence="8">
    <location>
        <begin position="294"/>
        <end position="338"/>
    </location>
</feature>
<accession>L1LGY5</accession>
<name>L1LGY5_THEEQ</name>
<feature type="compositionally biased region" description="Basic residues" evidence="9">
    <location>
        <begin position="166"/>
        <end position="176"/>
    </location>
</feature>